<feature type="domain" description="F-box" evidence="2">
    <location>
        <begin position="39"/>
        <end position="76"/>
    </location>
</feature>
<dbReference type="InterPro" id="IPR001810">
    <property type="entry name" value="F-box_dom"/>
</dbReference>
<sequence>MPLERKRKIIATSDGPPAKDKKLDVSEPETESDSPQPALLDLPLLALSGVISNLSFKDQGNFERVCTATRRAVKYFWKSQTLFDYYEFTNRLFKLNNDSSNYPLACHHIALQQLPHVLSLYSNYALRDFSFRTLPLLTAEDLDVIVASSNKSTAEIFSGVRSLDLRDVCLNYEELNWFSLACPLLSSLKVTFNAVAMDTL</sequence>
<evidence type="ECO:0000313" key="3">
    <source>
        <dbReference type="EMBL" id="VDD93337.1"/>
    </source>
</evidence>
<name>A0A0N4VDC5_ENTVE</name>
<protein>
    <submittedName>
        <fullName evidence="5">F-box domain-containing protein</fullName>
    </submittedName>
</protein>
<accession>A0A0N4VDC5</accession>
<reference evidence="3 4" key="2">
    <citation type="submission" date="2018-10" db="EMBL/GenBank/DDBJ databases">
        <authorList>
            <consortium name="Pathogen Informatics"/>
        </authorList>
    </citation>
    <scope>NUCLEOTIDE SEQUENCE [LARGE SCALE GENOMIC DNA]</scope>
</reference>
<proteinExistence type="predicted"/>
<reference evidence="5" key="1">
    <citation type="submission" date="2017-02" db="UniProtKB">
        <authorList>
            <consortium name="WormBaseParasite"/>
        </authorList>
    </citation>
    <scope>IDENTIFICATION</scope>
</reference>
<dbReference type="EMBL" id="UXUI01009256">
    <property type="protein sequence ID" value="VDD93337.1"/>
    <property type="molecule type" value="Genomic_DNA"/>
</dbReference>
<organism evidence="5">
    <name type="scientific">Enterobius vermicularis</name>
    <name type="common">Human pinworm</name>
    <dbReference type="NCBI Taxonomy" id="51028"/>
    <lineage>
        <taxon>Eukaryota</taxon>
        <taxon>Metazoa</taxon>
        <taxon>Ecdysozoa</taxon>
        <taxon>Nematoda</taxon>
        <taxon>Chromadorea</taxon>
        <taxon>Rhabditida</taxon>
        <taxon>Spirurina</taxon>
        <taxon>Oxyuridomorpha</taxon>
        <taxon>Oxyuroidea</taxon>
        <taxon>Oxyuridae</taxon>
        <taxon>Enterobius</taxon>
    </lineage>
</organism>
<dbReference type="AlphaFoldDB" id="A0A0N4VDC5"/>
<evidence type="ECO:0000313" key="5">
    <source>
        <dbReference type="WBParaSite" id="EVEC_0000860401-mRNA-1"/>
    </source>
</evidence>
<feature type="region of interest" description="Disordered" evidence="1">
    <location>
        <begin position="1"/>
        <end position="37"/>
    </location>
</feature>
<dbReference type="Pfam" id="PF00646">
    <property type="entry name" value="F-box"/>
    <property type="match status" value="1"/>
</dbReference>
<dbReference type="SUPFAM" id="SSF81383">
    <property type="entry name" value="F-box domain"/>
    <property type="match status" value="1"/>
</dbReference>
<evidence type="ECO:0000313" key="4">
    <source>
        <dbReference type="Proteomes" id="UP000274131"/>
    </source>
</evidence>
<dbReference type="InterPro" id="IPR036047">
    <property type="entry name" value="F-box-like_dom_sf"/>
</dbReference>
<keyword evidence="4" id="KW-1185">Reference proteome</keyword>
<evidence type="ECO:0000256" key="1">
    <source>
        <dbReference type="SAM" id="MobiDB-lite"/>
    </source>
</evidence>
<evidence type="ECO:0000259" key="2">
    <source>
        <dbReference type="Pfam" id="PF00646"/>
    </source>
</evidence>
<dbReference type="Proteomes" id="UP000274131">
    <property type="component" value="Unassembled WGS sequence"/>
</dbReference>
<gene>
    <name evidence="3" type="ORF">EVEC_LOCUS8088</name>
</gene>
<dbReference type="WBParaSite" id="EVEC_0000860401-mRNA-1">
    <property type="protein sequence ID" value="EVEC_0000860401-mRNA-1"/>
    <property type="gene ID" value="EVEC_0000860401"/>
</dbReference>